<evidence type="ECO:0000313" key="10">
    <source>
        <dbReference type="Proteomes" id="UP000781932"/>
    </source>
</evidence>
<dbReference type="RefSeq" id="XP_038749733.1">
    <property type="nucleotide sequence ID" value="XM_038884945.1"/>
</dbReference>
<protein>
    <recommendedName>
        <fullName evidence="8">Rhodopsin domain-containing protein</fullName>
    </recommendedName>
</protein>
<evidence type="ECO:0000256" key="4">
    <source>
        <dbReference type="ARBA" id="ARBA00023136"/>
    </source>
</evidence>
<sequence>MADGLVKELIGATAAMICLTTFVMSARIAMRLRLRTYGIDDVTITVSWLLSLAMFAQTLVSAHSGLGHHHRDVNPQDYERFLKLGISTSSTYSYALALAKMSFAILYIRMLPDERLIILNKTVIVFLCCQAIEESMIPIFQCQPIAKAWAPSMPGRCLDLPVLWWVGFAFNLCTDLILFIQPIPTLWRLQLPLIKRLGLIAMLSLGLMVCAISVIRMHSVTKMGLDDTYGLAVPIIWSEAEVSTLIICSCVPSLRKIVQKLPWFRDRLEGSTDDLEGPAVPTIGHIQRKRRPDAKDDGYGKEGFGQDSGLTGTTLTYPGSILSRPTRVSVTVDNDAEEILRVSSATTDASSTVPEPERHNGANDEVIMTPLQPYRPKVPRNETTSGKE</sequence>
<feature type="transmembrane region" description="Helical" evidence="7">
    <location>
        <begin position="162"/>
        <end position="181"/>
    </location>
</feature>
<feature type="domain" description="Rhodopsin" evidence="8">
    <location>
        <begin position="26"/>
        <end position="260"/>
    </location>
</feature>
<comment type="similarity">
    <text evidence="5">Belongs to the SAT4 family.</text>
</comment>
<evidence type="ECO:0000256" key="5">
    <source>
        <dbReference type="ARBA" id="ARBA00038359"/>
    </source>
</evidence>
<accession>A0A9P6IBC4</accession>
<dbReference type="OrthoDB" id="5413793at2759"/>
<keyword evidence="2 7" id="KW-0812">Transmembrane</keyword>
<evidence type="ECO:0000256" key="2">
    <source>
        <dbReference type="ARBA" id="ARBA00022692"/>
    </source>
</evidence>
<evidence type="ECO:0000256" key="7">
    <source>
        <dbReference type="SAM" id="Phobius"/>
    </source>
</evidence>
<feature type="transmembrane region" description="Helical" evidence="7">
    <location>
        <begin position="12"/>
        <end position="30"/>
    </location>
</feature>
<dbReference type="AlphaFoldDB" id="A0A9P6IBC4"/>
<dbReference type="GeneID" id="62158019"/>
<dbReference type="Pfam" id="PF20684">
    <property type="entry name" value="Fung_rhodopsin"/>
    <property type="match status" value="1"/>
</dbReference>
<organism evidence="9 10">
    <name type="scientific">Colletotrichum karsti</name>
    <dbReference type="NCBI Taxonomy" id="1095194"/>
    <lineage>
        <taxon>Eukaryota</taxon>
        <taxon>Fungi</taxon>
        <taxon>Dikarya</taxon>
        <taxon>Ascomycota</taxon>
        <taxon>Pezizomycotina</taxon>
        <taxon>Sordariomycetes</taxon>
        <taxon>Hypocreomycetidae</taxon>
        <taxon>Glomerellales</taxon>
        <taxon>Glomerellaceae</taxon>
        <taxon>Colletotrichum</taxon>
        <taxon>Colletotrichum boninense species complex</taxon>
    </lineage>
</organism>
<keyword evidence="4 7" id="KW-0472">Membrane</keyword>
<keyword evidence="3 7" id="KW-1133">Transmembrane helix</keyword>
<gene>
    <name evidence="9" type="ORF">CkaCkLH20_02226</name>
</gene>
<dbReference type="EMBL" id="JAATWM020000005">
    <property type="protein sequence ID" value="KAF9880272.1"/>
    <property type="molecule type" value="Genomic_DNA"/>
</dbReference>
<proteinExistence type="inferred from homology"/>
<evidence type="ECO:0000259" key="8">
    <source>
        <dbReference type="Pfam" id="PF20684"/>
    </source>
</evidence>
<dbReference type="PANTHER" id="PTHR33048:SF123">
    <property type="entry name" value="INTEGRAL MEMBRANE PROTEIN"/>
    <property type="match status" value="1"/>
</dbReference>
<evidence type="ECO:0000256" key="1">
    <source>
        <dbReference type="ARBA" id="ARBA00004141"/>
    </source>
</evidence>
<dbReference type="InterPro" id="IPR049326">
    <property type="entry name" value="Rhodopsin_dom_fungi"/>
</dbReference>
<feature type="region of interest" description="Disordered" evidence="6">
    <location>
        <begin position="342"/>
        <end position="388"/>
    </location>
</feature>
<reference evidence="9" key="2">
    <citation type="submission" date="2020-11" db="EMBL/GenBank/DDBJ databases">
        <title>Whole genome sequencing of Colletotrichum sp.</title>
        <authorList>
            <person name="Li H."/>
        </authorList>
    </citation>
    <scope>NUCLEOTIDE SEQUENCE</scope>
    <source>
        <strain evidence="9">CkLH20</strain>
    </source>
</reference>
<feature type="region of interest" description="Disordered" evidence="6">
    <location>
        <begin position="286"/>
        <end position="311"/>
    </location>
</feature>
<evidence type="ECO:0000256" key="3">
    <source>
        <dbReference type="ARBA" id="ARBA00022989"/>
    </source>
</evidence>
<feature type="transmembrane region" description="Helical" evidence="7">
    <location>
        <begin position="42"/>
        <end position="60"/>
    </location>
</feature>
<evidence type="ECO:0000313" key="9">
    <source>
        <dbReference type="EMBL" id="KAF9880272.1"/>
    </source>
</evidence>
<keyword evidence="10" id="KW-1185">Reference proteome</keyword>
<name>A0A9P6IBC4_9PEZI</name>
<dbReference type="PANTHER" id="PTHR33048">
    <property type="entry name" value="PTH11-LIKE INTEGRAL MEMBRANE PROTEIN (AFU_ORTHOLOGUE AFUA_5G11245)"/>
    <property type="match status" value="1"/>
</dbReference>
<comment type="subcellular location">
    <subcellularLocation>
        <location evidence="1">Membrane</location>
        <topology evidence="1">Multi-pass membrane protein</topology>
    </subcellularLocation>
</comment>
<feature type="transmembrane region" description="Helical" evidence="7">
    <location>
        <begin position="92"/>
        <end position="111"/>
    </location>
</feature>
<comment type="caution">
    <text evidence="9">The sequence shown here is derived from an EMBL/GenBank/DDBJ whole genome shotgun (WGS) entry which is preliminary data.</text>
</comment>
<dbReference type="InterPro" id="IPR052337">
    <property type="entry name" value="SAT4-like"/>
</dbReference>
<evidence type="ECO:0000256" key="6">
    <source>
        <dbReference type="SAM" id="MobiDB-lite"/>
    </source>
</evidence>
<feature type="transmembrane region" description="Helical" evidence="7">
    <location>
        <begin position="193"/>
        <end position="215"/>
    </location>
</feature>
<reference evidence="9" key="1">
    <citation type="submission" date="2020-03" db="EMBL/GenBank/DDBJ databases">
        <authorList>
            <person name="He L."/>
        </authorList>
    </citation>
    <scope>NUCLEOTIDE SEQUENCE</scope>
    <source>
        <strain evidence="9">CkLH20</strain>
    </source>
</reference>
<dbReference type="GO" id="GO:0016020">
    <property type="term" value="C:membrane"/>
    <property type="evidence" value="ECO:0007669"/>
    <property type="project" value="UniProtKB-SubCell"/>
</dbReference>
<dbReference type="Proteomes" id="UP000781932">
    <property type="component" value="Unassembled WGS sequence"/>
</dbReference>
<feature type="compositionally biased region" description="Low complexity" evidence="6">
    <location>
        <begin position="343"/>
        <end position="352"/>
    </location>
</feature>